<feature type="region of interest" description="Disordered" evidence="1">
    <location>
        <begin position="135"/>
        <end position="171"/>
    </location>
</feature>
<proteinExistence type="predicted"/>
<dbReference type="Proteomes" id="UP000007264">
    <property type="component" value="Unassembled WGS sequence"/>
</dbReference>
<feature type="region of interest" description="Disordered" evidence="1">
    <location>
        <begin position="219"/>
        <end position="241"/>
    </location>
</feature>
<feature type="compositionally biased region" description="Basic residues" evidence="1">
    <location>
        <begin position="1"/>
        <end position="12"/>
    </location>
</feature>
<evidence type="ECO:0000313" key="2">
    <source>
        <dbReference type="EMBL" id="EIE21122.1"/>
    </source>
</evidence>
<protein>
    <submittedName>
        <fullName evidence="2">Uncharacterized protein</fullName>
    </submittedName>
</protein>
<name>I0YRV3_COCSC</name>
<comment type="caution">
    <text evidence="2">The sequence shown here is derived from an EMBL/GenBank/DDBJ whole genome shotgun (WGS) entry which is preliminary data.</text>
</comment>
<sequence>MARKKNSSKAAKKYYEKQASIKRADPEPCSPASAAITAADSICQKTPGRNTAPKGRPMASRLGVRSVGATKPPLPHPYTGRPPSRGGTADHAGDCCQAAYGCVSAEFVDEDGLHVKIAVWRGRNVAAAGMPSDKEGQAACAGQQGSQEAKAADGGVEAHSGGKRPAQAPPAAGCGACPAATAVDGGGYPGITGPKVLTYDTGNEDKPVAQEQLSMPSLRRQPVGKGQPRRTCEQLPEPAVGPSASVAVNGGKGDGSCTALCF</sequence>
<dbReference type="KEGG" id="csl:COCSUDRAFT_57042"/>
<dbReference type="RefSeq" id="XP_005645666.1">
    <property type="nucleotide sequence ID" value="XM_005645609.1"/>
</dbReference>
<dbReference type="AlphaFoldDB" id="I0YRV3"/>
<evidence type="ECO:0000256" key="1">
    <source>
        <dbReference type="SAM" id="MobiDB-lite"/>
    </source>
</evidence>
<reference evidence="2 3" key="1">
    <citation type="journal article" date="2012" name="Genome Biol.">
        <title>The genome of the polar eukaryotic microalga coccomyxa subellipsoidea reveals traits of cold adaptation.</title>
        <authorList>
            <person name="Blanc G."/>
            <person name="Agarkova I."/>
            <person name="Grimwood J."/>
            <person name="Kuo A."/>
            <person name="Brueggeman A."/>
            <person name="Dunigan D."/>
            <person name="Gurnon J."/>
            <person name="Ladunga I."/>
            <person name="Lindquist E."/>
            <person name="Lucas S."/>
            <person name="Pangilinan J."/>
            <person name="Proschold T."/>
            <person name="Salamov A."/>
            <person name="Schmutz J."/>
            <person name="Weeks D."/>
            <person name="Yamada T."/>
            <person name="Claverie J.M."/>
            <person name="Grigoriev I."/>
            <person name="Van Etten J."/>
            <person name="Lomsadze A."/>
            <person name="Borodovsky M."/>
        </authorList>
    </citation>
    <scope>NUCLEOTIDE SEQUENCE [LARGE SCALE GENOMIC DNA]</scope>
    <source>
        <strain evidence="2 3">C-169</strain>
    </source>
</reference>
<feature type="region of interest" description="Disordered" evidence="1">
    <location>
        <begin position="1"/>
        <end position="90"/>
    </location>
</feature>
<keyword evidence="3" id="KW-1185">Reference proteome</keyword>
<evidence type="ECO:0000313" key="3">
    <source>
        <dbReference type="Proteomes" id="UP000007264"/>
    </source>
</evidence>
<gene>
    <name evidence="2" type="ORF">COCSUDRAFT_57042</name>
</gene>
<accession>I0YRV3</accession>
<dbReference type="GeneID" id="17039104"/>
<dbReference type="EMBL" id="AGSI01000013">
    <property type="protein sequence ID" value="EIE21122.1"/>
    <property type="molecule type" value="Genomic_DNA"/>
</dbReference>
<organism evidence="2 3">
    <name type="scientific">Coccomyxa subellipsoidea (strain C-169)</name>
    <name type="common">Green microalga</name>
    <dbReference type="NCBI Taxonomy" id="574566"/>
    <lineage>
        <taxon>Eukaryota</taxon>
        <taxon>Viridiplantae</taxon>
        <taxon>Chlorophyta</taxon>
        <taxon>core chlorophytes</taxon>
        <taxon>Trebouxiophyceae</taxon>
        <taxon>Trebouxiophyceae incertae sedis</taxon>
        <taxon>Coccomyxaceae</taxon>
        <taxon>Coccomyxa</taxon>
        <taxon>Coccomyxa subellipsoidea</taxon>
    </lineage>
</organism>